<keyword evidence="2" id="KW-1185">Reference proteome</keyword>
<evidence type="ECO:0000313" key="2">
    <source>
        <dbReference type="Proteomes" id="UP000485058"/>
    </source>
</evidence>
<dbReference type="EMBL" id="BLLF01002627">
    <property type="protein sequence ID" value="GFH24768.1"/>
    <property type="molecule type" value="Genomic_DNA"/>
</dbReference>
<gene>
    <name evidence="1" type="ORF">HaLaN_22622</name>
</gene>
<accession>A0A6A0A163</accession>
<comment type="caution">
    <text evidence="1">The sequence shown here is derived from an EMBL/GenBank/DDBJ whole genome shotgun (WGS) entry which is preliminary data.</text>
</comment>
<dbReference type="AlphaFoldDB" id="A0A6A0A163"/>
<dbReference type="Proteomes" id="UP000485058">
    <property type="component" value="Unassembled WGS sequence"/>
</dbReference>
<protein>
    <submittedName>
        <fullName evidence="1">Uncharacterized protein</fullName>
    </submittedName>
</protein>
<reference evidence="1 2" key="1">
    <citation type="submission" date="2020-02" db="EMBL/GenBank/DDBJ databases">
        <title>Draft genome sequence of Haematococcus lacustris strain NIES-144.</title>
        <authorList>
            <person name="Morimoto D."/>
            <person name="Nakagawa S."/>
            <person name="Yoshida T."/>
            <person name="Sawayama S."/>
        </authorList>
    </citation>
    <scope>NUCLEOTIDE SEQUENCE [LARGE SCALE GENOMIC DNA]</scope>
    <source>
        <strain evidence="1 2">NIES-144</strain>
    </source>
</reference>
<sequence length="131" mass="13736">MDAAVPQGCIHCQAIITAGPDLSGHHQAAGAARPAVAGQAGRGAAHGCGAGGRPRIRLYVIHVDLSCIVKREKGSKRGKKVRLARPTKLVQQGTTCWAVGNLTQLLQTSCSILGRTFDDYQPHTGGTRSWG</sequence>
<evidence type="ECO:0000313" key="1">
    <source>
        <dbReference type="EMBL" id="GFH24768.1"/>
    </source>
</evidence>
<proteinExistence type="predicted"/>
<name>A0A6A0A163_HAELA</name>
<organism evidence="1 2">
    <name type="scientific">Haematococcus lacustris</name>
    <name type="common">Green alga</name>
    <name type="synonym">Haematococcus pluvialis</name>
    <dbReference type="NCBI Taxonomy" id="44745"/>
    <lineage>
        <taxon>Eukaryota</taxon>
        <taxon>Viridiplantae</taxon>
        <taxon>Chlorophyta</taxon>
        <taxon>core chlorophytes</taxon>
        <taxon>Chlorophyceae</taxon>
        <taxon>CS clade</taxon>
        <taxon>Chlamydomonadales</taxon>
        <taxon>Haematococcaceae</taxon>
        <taxon>Haematococcus</taxon>
    </lineage>
</organism>